<reference evidence="3 4" key="1">
    <citation type="submission" date="2024-09" db="EMBL/GenBank/DDBJ databases">
        <authorList>
            <person name="Sun Q."/>
            <person name="Mori K."/>
        </authorList>
    </citation>
    <scope>NUCLEOTIDE SEQUENCE [LARGE SCALE GENOMIC DNA]</scope>
    <source>
        <strain evidence="3 4">JCM 3307</strain>
    </source>
</reference>
<dbReference type="EMBL" id="JBHMCA010000019">
    <property type="protein sequence ID" value="MFB9443119.1"/>
    <property type="molecule type" value="Genomic_DNA"/>
</dbReference>
<keyword evidence="4" id="KW-1185">Reference proteome</keyword>
<organism evidence="3 4">
    <name type="scientific">Dactylosporangium vinaceum</name>
    <dbReference type="NCBI Taxonomy" id="53362"/>
    <lineage>
        <taxon>Bacteria</taxon>
        <taxon>Bacillati</taxon>
        <taxon>Actinomycetota</taxon>
        <taxon>Actinomycetes</taxon>
        <taxon>Micromonosporales</taxon>
        <taxon>Micromonosporaceae</taxon>
        <taxon>Dactylosporangium</taxon>
    </lineage>
</organism>
<protein>
    <submittedName>
        <fullName evidence="3">NAD-dependent epimerase/dehydratase family protein</fullName>
    </submittedName>
</protein>
<comment type="caution">
    <text evidence="3">The sequence shown here is derived from an EMBL/GenBank/DDBJ whole genome shotgun (WGS) entry which is preliminary data.</text>
</comment>
<dbReference type="Gene3D" id="3.40.50.720">
    <property type="entry name" value="NAD(P)-binding Rossmann-like Domain"/>
    <property type="match status" value="1"/>
</dbReference>
<accession>A0ABV5M2N6</accession>
<dbReference type="Gene3D" id="3.90.25.10">
    <property type="entry name" value="UDP-galactose 4-epimerase, domain 1"/>
    <property type="match status" value="1"/>
</dbReference>
<feature type="domain" description="NAD-dependent epimerase/dehydratase" evidence="2">
    <location>
        <begin position="18"/>
        <end position="226"/>
    </location>
</feature>
<evidence type="ECO:0000256" key="1">
    <source>
        <dbReference type="ARBA" id="ARBA00007637"/>
    </source>
</evidence>
<evidence type="ECO:0000313" key="3">
    <source>
        <dbReference type="EMBL" id="MFB9443119.1"/>
    </source>
</evidence>
<gene>
    <name evidence="3" type="ORF">ACFFTR_08485</name>
</gene>
<evidence type="ECO:0000313" key="4">
    <source>
        <dbReference type="Proteomes" id="UP001589608"/>
    </source>
</evidence>
<dbReference type="PANTHER" id="PTHR43000">
    <property type="entry name" value="DTDP-D-GLUCOSE 4,6-DEHYDRATASE-RELATED"/>
    <property type="match status" value="1"/>
</dbReference>
<proteinExistence type="inferred from homology"/>
<dbReference type="InterPro" id="IPR001509">
    <property type="entry name" value="Epimerase_deHydtase"/>
</dbReference>
<dbReference type="InterPro" id="IPR036291">
    <property type="entry name" value="NAD(P)-bd_dom_sf"/>
</dbReference>
<sequence>MNLLHRLQTRPDVLDRFATIVLVDPLQYGEQKIPPHVLADPRYRFVQGSIYDPAVADDVIAAGDTVLHLVAQVNSFTAPQTTTVDDPPRYLHHLADRRIARLLFLSTADIYGDNDADDLQEDAPVRPSTIYAAAKAAFEAYLSAVHAMRGLPYVAFRPVTIYGPQQYPGWLIPRVITQALAGQPITLTGDGSVRRDWIFVSDVCDLLLAALRYDGDDINGQVFNVGTGTETDVLTLTRQILASVGADESLIRFVSDRPGDIRRQVATAARARQTFGWAPVVPLADGLADTIAWYREHPAPPAA</sequence>
<name>A0ABV5M2N6_9ACTN</name>
<dbReference type="Proteomes" id="UP001589608">
    <property type="component" value="Unassembled WGS sequence"/>
</dbReference>
<evidence type="ECO:0000259" key="2">
    <source>
        <dbReference type="Pfam" id="PF01370"/>
    </source>
</evidence>
<dbReference type="Pfam" id="PF01370">
    <property type="entry name" value="Epimerase"/>
    <property type="match status" value="1"/>
</dbReference>
<dbReference type="RefSeq" id="WP_223099617.1">
    <property type="nucleotide sequence ID" value="NZ_CP061913.1"/>
</dbReference>
<comment type="similarity">
    <text evidence="1">Belongs to the NAD(P)-dependent epimerase/dehydratase family.</text>
</comment>
<dbReference type="SUPFAM" id="SSF51735">
    <property type="entry name" value="NAD(P)-binding Rossmann-fold domains"/>
    <property type="match status" value="1"/>
</dbReference>